<keyword evidence="5" id="KW-1185">Reference proteome</keyword>
<organism evidence="4 5">
    <name type="scientific">Gibberella fujikuroi (strain CBS 195.34 / IMI 58289 / NRRL A-6831)</name>
    <name type="common">Bakanae and foot rot disease fungus</name>
    <name type="synonym">Fusarium fujikuroi</name>
    <dbReference type="NCBI Taxonomy" id="1279085"/>
    <lineage>
        <taxon>Eukaryota</taxon>
        <taxon>Fungi</taxon>
        <taxon>Dikarya</taxon>
        <taxon>Ascomycota</taxon>
        <taxon>Pezizomycotina</taxon>
        <taxon>Sordariomycetes</taxon>
        <taxon>Hypocreomycetidae</taxon>
        <taxon>Hypocreales</taxon>
        <taxon>Nectriaceae</taxon>
        <taxon>Fusarium</taxon>
        <taxon>Fusarium fujikuroi species complex</taxon>
    </lineage>
</organism>
<keyword evidence="2 3" id="KW-0040">ANK repeat</keyword>
<gene>
    <name evidence="4" type="ORF">FFUJ_14245</name>
</gene>
<evidence type="ECO:0000313" key="4">
    <source>
        <dbReference type="EMBL" id="CCT76125.1"/>
    </source>
</evidence>
<evidence type="ECO:0000256" key="1">
    <source>
        <dbReference type="ARBA" id="ARBA00022737"/>
    </source>
</evidence>
<dbReference type="VEuPathDB" id="FungiDB:FFUJ_14245"/>
<dbReference type="Gene3D" id="1.25.40.20">
    <property type="entry name" value="Ankyrin repeat-containing domain"/>
    <property type="match status" value="2"/>
</dbReference>
<dbReference type="AlphaFoldDB" id="S0EQ18"/>
<evidence type="ECO:0000313" key="5">
    <source>
        <dbReference type="Proteomes" id="UP000016800"/>
    </source>
</evidence>
<dbReference type="EMBL" id="HF679034">
    <property type="protein sequence ID" value="CCT76125.1"/>
    <property type="molecule type" value="Genomic_DNA"/>
</dbReference>
<reference evidence="5" key="1">
    <citation type="journal article" date="2013" name="PLoS Pathog.">
        <title>Deciphering the cryptic genome: genome-wide analyses of the rice pathogen Fusarium fujikuroi reveal complex regulation of secondary metabolism and novel metabolites.</title>
        <authorList>
            <person name="Wiemann P."/>
            <person name="Sieber C.M."/>
            <person name="von Bargen K.W."/>
            <person name="Studt L."/>
            <person name="Niehaus E.M."/>
            <person name="Espino J.J."/>
            <person name="Huss K."/>
            <person name="Michielse C.B."/>
            <person name="Albermann S."/>
            <person name="Wagner D."/>
            <person name="Bergner S.V."/>
            <person name="Connolly L.R."/>
            <person name="Fischer A."/>
            <person name="Reuter G."/>
            <person name="Kleigrewe K."/>
            <person name="Bald T."/>
            <person name="Wingfield B.D."/>
            <person name="Ophir R."/>
            <person name="Freeman S."/>
            <person name="Hippler M."/>
            <person name="Smith K.M."/>
            <person name="Brown D.W."/>
            <person name="Proctor R.H."/>
            <person name="Munsterkotter M."/>
            <person name="Freitag M."/>
            <person name="Humpf H.U."/>
            <person name="Guldener U."/>
            <person name="Tudzynski B."/>
        </authorList>
    </citation>
    <scope>NUCLEOTIDE SEQUENCE [LARGE SCALE GENOMIC DNA]</scope>
    <source>
        <strain evidence="5">CBS 195.34 / IMI 58289 / NRRL A-6831</strain>
    </source>
</reference>
<keyword evidence="1" id="KW-0677">Repeat</keyword>
<dbReference type="PRINTS" id="PR01415">
    <property type="entry name" value="ANKYRIN"/>
</dbReference>
<dbReference type="Pfam" id="PF12796">
    <property type="entry name" value="Ank_2"/>
    <property type="match status" value="1"/>
</dbReference>
<dbReference type="PANTHER" id="PTHR24126:SF14">
    <property type="entry name" value="ANK_REP_REGION DOMAIN-CONTAINING PROTEIN"/>
    <property type="match status" value="1"/>
</dbReference>
<dbReference type="PANTHER" id="PTHR24126">
    <property type="entry name" value="ANKYRIN REPEAT, PH AND SEC7 DOMAIN CONTAINING PROTEIN SECG-RELATED"/>
    <property type="match status" value="1"/>
</dbReference>
<dbReference type="STRING" id="1279085.S0EQ18"/>
<dbReference type="Proteomes" id="UP000016800">
    <property type="component" value="Chromosome XII"/>
</dbReference>
<evidence type="ECO:0000256" key="3">
    <source>
        <dbReference type="PROSITE-ProRule" id="PRU00023"/>
    </source>
</evidence>
<dbReference type="InterPro" id="IPR036770">
    <property type="entry name" value="Ankyrin_rpt-contain_sf"/>
</dbReference>
<dbReference type="RefSeq" id="XP_023438171.1">
    <property type="nucleotide sequence ID" value="XM_023571106.1"/>
</dbReference>
<feature type="repeat" description="ANK" evidence="3">
    <location>
        <begin position="186"/>
        <end position="221"/>
    </location>
</feature>
<dbReference type="PROSITE" id="PS50088">
    <property type="entry name" value="ANK_REPEAT"/>
    <property type="match status" value="2"/>
</dbReference>
<dbReference type="InterPro" id="IPR002110">
    <property type="entry name" value="Ankyrin_rpt"/>
</dbReference>
<dbReference type="SMART" id="SM00248">
    <property type="entry name" value="ANK"/>
    <property type="match status" value="6"/>
</dbReference>
<dbReference type="SUPFAM" id="SSF48403">
    <property type="entry name" value="Ankyrin repeat"/>
    <property type="match status" value="1"/>
</dbReference>
<dbReference type="HOGENOM" id="CLU_625618_0_0_1"/>
<dbReference type="GeneID" id="35407697"/>
<protein>
    <submittedName>
        <fullName evidence="4">Uncharacterized protein</fullName>
    </submittedName>
</protein>
<accession>S0EQ18</accession>
<evidence type="ECO:0000256" key="2">
    <source>
        <dbReference type="ARBA" id="ARBA00023043"/>
    </source>
</evidence>
<name>S0EQ18_GIBF5</name>
<sequence>MAITESLAPSGVIDERGNTLIFVALLSRQFDMVQELLHMGCTIDQQTAGLAREILESRYDRQNWPEKYLRILCTLSDDGGKSFLKPSDSTPLHAAAKGLLDMESNGVVENDYLDSKDDNGKTTSHWACEADNITATNYLLRSGASINVKDKDGVTPLMVAASRSSVQCTRALLEYNECSVQAANKQGRSALHFAALSSQVNGHHIIRLLLDQGADPNSTTAGGETPLLEIATSYTSSLSVEEIQKHIQALINDGAKLDASDKWNYTPALQAAAENNHTALGVLLSLGAHTNKFDCDLQGFLHIAALYGDKRTINSLRDAEITTLDRSSGEMSAWLAATSNEEKLHFKLLLSEISKRNLAVDISCCKAVADALNLGQYHLAIGLLKGLINKYADWIKGEEFEVFREIKIDIENGRVEAAMTSLLNTSVEWTAQMDRLIV</sequence>
<proteinExistence type="predicted"/>
<feature type="repeat" description="ANK" evidence="3">
    <location>
        <begin position="119"/>
        <end position="151"/>
    </location>
</feature>
<dbReference type="PROSITE" id="PS50297">
    <property type="entry name" value="ANK_REP_REGION"/>
    <property type="match status" value="2"/>
</dbReference>